<keyword evidence="1" id="KW-0732">Signal</keyword>
<dbReference type="Pfam" id="PF13517">
    <property type="entry name" value="FG-GAP_3"/>
    <property type="match status" value="1"/>
</dbReference>
<reference evidence="2 3" key="1">
    <citation type="submission" date="2024-01" db="EMBL/GenBank/DDBJ databases">
        <title>Mesobacterium rodlantinim sp. nov., isolated from shallow sea hydrothermal systems off Kueishantao Island.</title>
        <authorList>
            <person name="Su Z."/>
            <person name="Tang K."/>
        </authorList>
    </citation>
    <scope>NUCLEOTIDE SEQUENCE [LARGE SCALE GENOMIC DNA]</scope>
    <source>
        <strain evidence="2 3">TK19101</strain>
    </source>
</reference>
<protein>
    <submittedName>
        <fullName evidence="2">VCBS repeat-containing protein</fullName>
    </submittedName>
</protein>
<sequence length="248" mass="26443">MPGGAPRRPARPWHRLARVAGLAMCLWTAGNVAVAQAIADARYGAPTTRYAHGVLGDAVEWGALEMRLADGRTVRLVLPETRVFEDIAPRLVDLDSDGAPEVIVVESDNRLGARLAVYGSGGMLAATPFIGRAYRWLAPIGAADLDGDGAVEIAFVDRPHLAKTLRIWRYRAGALAEVASLPGLTNHQIGWDFIAGGIRDCGQGPEMITADGDWRRVMATGFGAGRFASREIGAYAGPDSLRAALDCR</sequence>
<dbReference type="Proteomes" id="UP001348149">
    <property type="component" value="Unassembled WGS sequence"/>
</dbReference>
<dbReference type="EMBL" id="JAYLLH010000019">
    <property type="protein sequence ID" value="MEC3862259.1"/>
    <property type="molecule type" value="Genomic_DNA"/>
</dbReference>
<dbReference type="InterPro" id="IPR013517">
    <property type="entry name" value="FG-GAP"/>
</dbReference>
<dbReference type="InterPro" id="IPR028994">
    <property type="entry name" value="Integrin_alpha_N"/>
</dbReference>
<name>A0ABU6HIH6_9RHOB</name>
<evidence type="ECO:0000256" key="1">
    <source>
        <dbReference type="ARBA" id="ARBA00022729"/>
    </source>
</evidence>
<evidence type="ECO:0000313" key="2">
    <source>
        <dbReference type="EMBL" id="MEC3862259.1"/>
    </source>
</evidence>
<accession>A0ABU6HIH6</accession>
<dbReference type="SUPFAM" id="SSF69318">
    <property type="entry name" value="Integrin alpha N-terminal domain"/>
    <property type="match status" value="1"/>
</dbReference>
<organism evidence="2 3">
    <name type="scientific">Mesobacterium hydrothermale</name>
    <dbReference type="NCBI Taxonomy" id="3111907"/>
    <lineage>
        <taxon>Bacteria</taxon>
        <taxon>Pseudomonadati</taxon>
        <taxon>Pseudomonadota</taxon>
        <taxon>Alphaproteobacteria</taxon>
        <taxon>Rhodobacterales</taxon>
        <taxon>Roseobacteraceae</taxon>
        <taxon>Mesobacterium</taxon>
    </lineage>
</organism>
<proteinExistence type="predicted"/>
<evidence type="ECO:0000313" key="3">
    <source>
        <dbReference type="Proteomes" id="UP001348149"/>
    </source>
</evidence>
<comment type="caution">
    <text evidence="2">The sequence shown here is derived from an EMBL/GenBank/DDBJ whole genome shotgun (WGS) entry which is preliminary data.</text>
</comment>
<keyword evidence="3" id="KW-1185">Reference proteome</keyword>
<gene>
    <name evidence="2" type="ORF">VK792_13275</name>
</gene>